<evidence type="ECO:0008006" key="3">
    <source>
        <dbReference type="Google" id="ProtNLM"/>
    </source>
</evidence>
<evidence type="ECO:0000313" key="1">
    <source>
        <dbReference type="EMBL" id="KKR91392.1"/>
    </source>
</evidence>
<dbReference type="AlphaFoldDB" id="A0A0G0XU08"/>
<gene>
    <name evidence="1" type="ORF">UU43_C0007G0006</name>
</gene>
<dbReference type="Proteomes" id="UP000034190">
    <property type="component" value="Unassembled WGS sequence"/>
</dbReference>
<name>A0A0G0XU08_9BACT</name>
<dbReference type="PATRIC" id="fig|1618635.3.peg.410"/>
<proteinExistence type="predicted"/>
<protein>
    <recommendedName>
        <fullName evidence="3">Hemagglutinin-related protein</fullName>
    </recommendedName>
</protein>
<reference evidence="1 2" key="1">
    <citation type="journal article" date="2015" name="Nature">
        <title>rRNA introns, odd ribosomes, and small enigmatic genomes across a large radiation of phyla.</title>
        <authorList>
            <person name="Brown C.T."/>
            <person name="Hug L.A."/>
            <person name="Thomas B.C."/>
            <person name="Sharon I."/>
            <person name="Castelle C.J."/>
            <person name="Singh A."/>
            <person name="Wilkins M.J."/>
            <person name="Williams K.H."/>
            <person name="Banfield J.F."/>
        </authorList>
    </citation>
    <scope>NUCLEOTIDE SEQUENCE [LARGE SCALE GENOMIC DNA]</scope>
</reference>
<comment type="caution">
    <text evidence="1">The sequence shown here is derived from an EMBL/GenBank/DDBJ whole genome shotgun (WGS) entry which is preliminary data.</text>
</comment>
<dbReference type="EMBL" id="LCAP01000007">
    <property type="protein sequence ID" value="KKR91392.1"/>
    <property type="molecule type" value="Genomic_DNA"/>
</dbReference>
<organism evidence="1 2">
    <name type="scientific">Candidatus Falkowbacteria bacterium GW2011_GWA2_41_14</name>
    <dbReference type="NCBI Taxonomy" id="1618635"/>
    <lineage>
        <taxon>Bacteria</taxon>
        <taxon>Candidatus Falkowiibacteriota</taxon>
    </lineage>
</organism>
<accession>A0A0G0XU08</accession>
<evidence type="ECO:0000313" key="2">
    <source>
        <dbReference type="Proteomes" id="UP000034190"/>
    </source>
</evidence>
<sequence length="489" mass="54552">MNKIKYLVYFLIVILGLTFVASTKAEGFDPNNIIGDLEILDYSTMDLNDIQNFLATKGSYLATYSCPDANGIIRRAAEIIYNAATRSYDCAGAILSDNPTDEERNLKCRQVTINPKFLLVLLQKEQSLIEESSPSQKNLDWATGYGCPDSGGCNPRWQGFGKQVNSAALQFRDYLDNPQFYTYRAGGTYIFTNPYGTISQEPVTVTPANQATAALYNYTPHVYNGNFNFYKIWRRYFTKIYPDGSLLSADGEAGVWLLQNGLKRPFLSKAALASRFDVNKIIKINKSDLDKYETGAPIKFAQYSLIRSPRGTIFLLVDDKKRGFTSMPAFRKMGFNPAEVVNASWEDINYYADGANLTATSTYPTGALLQNKKTGGVYYVMEGIKAPLVDKIFLTTKFKNKKIIKVTPDELDQYATAKPYLFGDGELLKTKDSPYAYVISGGKKLLISSDKIFNSLGYKTENIIIVPASVLYLYDVGAPITEATVNNEQ</sequence>